<proteinExistence type="predicted"/>
<evidence type="ECO:0000313" key="1">
    <source>
        <dbReference type="EMBL" id="MFD2045370.1"/>
    </source>
</evidence>
<protein>
    <recommendedName>
        <fullName evidence="3">Transposase</fullName>
    </recommendedName>
</protein>
<evidence type="ECO:0008006" key="3">
    <source>
        <dbReference type="Google" id="ProtNLM"/>
    </source>
</evidence>
<gene>
    <name evidence="1" type="ORF">ACFSJF_13900</name>
</gene>
<reference evidence="2" key="1">
    <citation type="journal article" date="2019" name="Int. J. Syst. Evol. Microbiol.">
        <title>The Global Catalogue of Microorganisms (GCM) 10K type strain sequencing project: providing services to taxonomists for standard genome sequencing and annotation.</title>
        <authorList>
            <consortium name="The Broad Institute Genomics Platform"/>
            <consortium name="The Broad Institute Genome Sequencing Center for Infectious Disease"/>
            <person name="Wu L."/>
            <person name="Ma J."/>
        </authorList>
    </citation>
    <scope>NUCLEOTIDE SEQUENCE [LARGE SCALE GENOMIC DNA]</scope>
    <source>
        <strain evidence="2">R28</strain>
    </source>
</reference>
<evidence type="ECO:0000313" key="2">
    <source>
        <dbReference type="Proteomes" id="UP001597383"/>
    </source>
</evidence>
<dbReference type="EMBL" id="JBHUHQ010000019">
    <property type="protein sequence ID" value="MFD2045370.1"/>
    <property type="molecule type" value="Genomic_DNA"/>
</dbReference>
<dbReference type="RefSeq" id="WP_377558012.1">
    <property type="nucleotide sequence ID" value="NZ_JBHUHQ010000019.1"/>
</dbReference>
<accession>A0ABW4W3M5</accession>
<name>A0ABW4W3M5_9BACI</name>
<dbReference type="Proteomes" id="UP001597383">
    <property type="component" value="Unassembled WGS sequence"/>
</dbReference>
<sequence>MGYILPIQQHEYNDYQKRVAKVRRNPYVIEKPFKVVLETQYEEISKKNGYAKDKAADASKTMSEPKVNLQYAKVTGKGKYVNHIL</sequence>
<comment type="caution">
    <text evidence="1">The sequence shown here is derived from an EMBL/GenBank/DDBJ whole genome shotgun (WGS) entry which is preliminary data.</text>
</comment>
<organism evidence="1 2">
    <name type="scientific">Ornithinibacillus salinisoli</name>
    <dbReference type="NCBI Taxonomy" id="1848459"/>
    <lineage>
        <taxon>Bacteria</taxon>
        <taxon>Bacillati</taxon>
        <taxon>Bacillota</taxon>
        <taxon>Bacilli</taxon>
        <taxon>Bacillales</taxon>
        <taxon>Bacillaceae</taxon>
        <taxon>Ornithinibacillus</taxon>
    </lineage>
</organism>
<keyword evidence="2" id="KW-1185">Reference proteome</keyword>